<comment type="catalytic activity">
    <reaction evidence="7">
        <text>DNA(n) + a 2'-deoxyribonucleoside 5'-triphosphate = DNA(n+1) + diphosphate</text>
        <dbReference type="Rhea" id="RHEA:22508"/>
        <dbReference type="Rhea" id="RHEA-COMP:17339"/>
        <dbReference type="Rhea" id="RHEA-COMP:17340"/>
        <dbReference type="ChEBI" id="CHEBI:33019"/>
        <dbReference type="ChEBI" id="CHEBI:61560"/>
        <dbReference type="ChEBI" id="CHEBI:173112"/>
        <dbReference type="EC" id="2.7.7.7"/>
    </reaction>
</comment>
<evidence type="ECO:0000259" key="8">
    <source>
        <dbReference type="Pfam" id="PF21694"/>
    </source>
</evidence>
<keyword evidence="5 9" id="KW-0239">DNA-directed DNA polymerase</keyword>
<name>A0AAU8PH79_TREPG</name>
<dbReference type="EC" id="2.7.7.7" evidence="1"/>
<dbReference type="Pfam" id="PF21694">
    <property type="entry name" value="DNA_pol3_delta_C"/>
    <property type="match status" value="1"/>
</dbReference>
<dbReference type="InterPro" id="IPR008921">
    <property type="entry name" value="DNA_pol3_clamp-load_cplx_C"/>
</dbReference>
<sequence>MSVWLFTGPEIGERDSAVQEVCARAQAQGTVDVHRLYAHETPVADLVDLLRTRALFADAVCVVLYNAEVIKKCDEVHVLTEWIKDGGSRADVFLVLISDSVSIHKRIEQNISPVHKRVFWELFENKKHAWVQRFFFQHEMRIEQEAIESLLELVENNTRALKTVCTQLSLFFEKGRRITAHDISSLLVHTKEETSFTLFDALSKRDLEHSLMILNTLLCSKDVAPVQILAGLAYAFRRLAHWHHIPEDKTHPATLKRYGFTSRRMIAQYQRAASLWTLSDTHAILDRLFQTDAMIRSGGTPLQGPLMQLCLYAIVVHAGRAPHRYCTTLQEQCGLQNEIY</sequence>
<accession>A0AAU8PH79</accession>
<dbReference type="Gene3D" id="1.10.8.60">
    <property type="match status" value="1"/>
</dbReference>
<organism evidence="9 10">
    <name type="scientific">Treponema pallidum subsp. pertenue (strain Gauthier)</name>
    <dbReference type="NCBI Taxonomy" id="491080"/>
    <lineage>
        <taxon>Bacteria</taxon>
        <taxon>Pseudomonadati</taxon>
        <taxon>Spirochaetota</taxon>
        <taxon>Spirochaetia</taxon>
        <taxon>Spirochaetales</taxon>
        <taxon>Treponemataceae</taxon>
        <taxon>Treponema</taxon>
    </lineage>
</organism>
<dbReference type="GO" id="GO:0009360">
    <property type="term" value="C:DNA polymerase III complex"/>
    <property type="evidence" value="ECO:0007669"/>
    <property type="project" value="TreeGrafter"/>
</dbReference>
<dbReference type="Gene3D" id="1.20.272.10">
    <property type="match status" value="1"/>
</dbReference>
<dbReference type="RefSeq" id="WP_014342499.1">
    <property type="nucleotide sequence ID" value="NC_016843.1"/>
</dbReference>
<evidence type="ECO:0000313" key="9">
    <source>
        <dbReference type="EMBL" id="AEZ59850.1"/>
    </source>
</evidence>
<dbReference type="Proteomes" id="UP000008192">
    <property type="component" value="Chromosome"/>
</dbReference>
<dbReference type="KEGG" id="tpg:TPEGAU_0587"/>
<feature type="domain" description="DNA polymerase III delta subunit-like C-terminal" evidence="8">
    <location>
        <begin position="192"/>
        <end position="299"/>
    </location>
</feature>
<evidence type="ECO:0000256" key="1">
    <source>
        <dbReference type="ARBA" id="ARBA00012417"/>
    </source>
</evidence>
<dbReference type="SUPFAM" id="SSF48019">
    <property type="entry name" value="post-AAA+ oligomerization domain-like"/>
    <property type="match status" value="1"/>
</dbReference>
<gene>
    <name evidence="9" type="primary">holA</name>
    <name evidence="9" type="ordered locus">TPEGAU_0587</name>
</gene>
<dbReference type="SUPFAM" id="SSF52540">
    <property type="entry name" value="P-loop containing nucleoside triphosphate hydrolases"/>
    <property type="match status" value="1"/>
</dbReference>
<comment type="similarity">
    <text evidence="6">Belongs to the DNA polymerase HolA subunit family.</text>
</comment>
<dbReference type="GO" id="GO:0003677">
    <property type="term" value="F:DNA binding"/>
    <property type="evidence" value="ECO:0007669"/>
    <property type="project" value="InterPro"/>
</dbReference>
<dbReference type="InterPro" id="IPR027417">
    <property type="entry name" value="P-loop_NTPase"/>
</dbReference>
<dbReference type="AlphaFoldDB" id="A0AAU8PH79"/>
<dbReference type="NCBIfam" id="TIGR01128">
    <property type="entry name" value="holA"/>
    <property type="match status" value="1"/>
</dbReference>
<evidence type="ECO:0000256" key="5">
    <source>
        <dbReference type="ARBA" id="ARBA00022932"/>
    </source>
</evidence>
<evidence type="ECO:0000256" key="4">
    <source>
        <dbReference type="ARBA" id="ARBA00022705"/>
    </source>
</evidence>
<keyword evidence="2 9" id="KW-0808">Transferase</keyword>
<evidence type="ECO:0000256" key="2">
    <source>
        <dbReference type="ARBA" id="ARBA00022679"/>
    </source>
</evidence>
<evidence type="ECO:0000256" key="3">
    <source>
        <dbReference type="ARBA" id="ARBA00022695"/>
    </source>
</evidence>
<dbReference type="Gene3D" id="3.40.50.300">
    <property type="entry name" value="P-loop containing nucleotide triphosphate hydrolases"/>
    <property type="match status" value="1"/>
</dbReference>
<dbReference type="PANTHER" id="PTHR34388:SF1">
    <property type="entry name" value="DNA POLYMERASE III SUBUNIT DELTA"/>
    <property type="match status" value="1"/>
</dbReference>
<dbReference type="InterPro" id="IPR005790">
    <property type="entry name" value="DNA_polIII_delta"/>
</dbReference>
<protein>
    <recommendedName>
        <fullName evidence="1">DNA-directed DNA polymerase</fullName>
        <ecNumber evidence="1">2.7.7.7</ecNumber>
    </recommendedName>
</protein>
<dbReference type="InterPro" id="IPR048466">
    <property type="entry name" value="DNA_pol3_delta-like_C"/>
</dbReference>
<keyword evidence="4" id="KW-0235">DNA replication</keyword>
<dbReference type="GeneID" id="93876353"/>
<evidence type="ECO:0000313" key="10">
    <source>
        <dbReference type="Proteomes" id="UP000008192"/>
    </source>
</evidence>
<proteinExistence type="inferred from homology"/>
<dbReference type="PANTHER" id="PTHR34388">
    <property type="entry name" value="DNA POLYMERASE III SUBUNIT DELTA"/>
    <property type="match status" value="1"/>
</dbReference>
<dbReference type="GO" id="GO:0003887">
    <property type="term" value="F:DNA-directed DNA polymerase activity"/>
    <property type="evidence" value="ECO:0007669"/>
    <property type="project" value="UniProtKB-KW"/>
</dbReference>
<reference evidence="10" key="1">
    <citation type="journal article" date="2012" name="PLoS Negl. Trop. Dis.">
        <title>Whole genome sequences of three Treponema pallidum ssp. pertenue strains: yaws and syphilis treponemes differ in less than 0.2% of the genome sequence.</title>
        <authorList>
            <person name="Cejkova D."/>
            <person name="Zobanikova M."/>
            <person name="Chen L."/>
            <person name="Pospisilova P."/>
            <person name="Strouhal M."/>
            <person name="Qin X."/>
            <person name="Mikalova L."/>
            <person name="Norris S.J."/>
            <person name="Muzny D.M."/>
            <person name="Gibbs R.A."/>
            <person name="Fulton L.L."/>
            <person name="Sodergren E."/>
            <person name="Weinstock G.M."/>
            <person name="Smajs D."/>
        </authorList>
    </citation>
    <scope>NUCLEOTIDE SEQUENCE [LARGE SCALE GENOMIC DNA]</scope>
    <source>
        <strain evidence="10">Gauthier</strain>
    </source>
</reference>
<dbReference type="GO" id="GO:0006261">
    <property type="term" value="P:DNA-templated DNA replication"/>
    <property type="evidence" value="ECO:0007669"/>
    <property type="project" value="TreeGrafter"/>
</dbReference>
<evidence type="ECO:0000256" key="6">
    <source>
        <dbReference type="ARBA" id="ARBA00034754"/>
    </source>
</evidence>
<evidence type="ECO:0000256" key="7">
    <source>
        <dbReference type="ARBA" id="ARBA00049244"/>
    </source>
</evidence>
<keyword evidence="3 9" id="KW-0548">Nucleotidyltransferase</keyword>
<dbReference type="EMBL" id="CP002376">
    <property type="protein sequence ID" value="AEZ59850.1"/>
    <property type="molecule type" value="Genomic_DNA"/>
</dbReference>